<reference evidence="4" key="1">
    <citation type="submission" date="2022-11" db="UniProtKB">
        <authorList>
            <consortium name="WormBaseParasite"/>
        </authorList>
    </citation>
    <scope>IDENTIFICATION</scope>
</reference>
<organism evidence="3 4">
    <name type="scientific">Plectus sambesii</name>
    <dbReference type="NCBI Taxonomy" id="2011161"/>
    <lineage>
        <taxon>Eukaryota</taxon>
        <taxon>Metazoa</taxon>
        <taxon>Ecdysozoa</taxon>
        <taxon>Nematoda</taxon>
        <taxon>Chromadorea</taxon>
        <taxon>Plectida</taxon>
        <taxon>Plectina</taxon>
        <taxon>Plectoidea</taxon>
        <taxon>Plectidae</taxon>
        <taxon>Plectus</taxon>
    </lineage>
</organism>
<dbReference type="GO" id="GO:0000118">
    <property type="term" value="C:histone deacetylase complex"/>
    <property type="evidence" value="ECO:0007669"/>
    <property type="project" value="TreeGrafter"/>
</dbReference>
<dbReference type="InterPro" id="IPR037138">
    <property type="entry name" value="His_deacetylse_dom_sf"/>
</dbReference>
<dbReference type="InterPro" id="IPR023696">
    <property type="entry name" value="Ureohydrolase_dom_sf"/>
</dbReference>
<dbReference type="GO" id="GO:0141221">
    <property type="term" value="F:histone deacetylase activity, hydrolytic mechanism"/>
    <property type="evidence" value="ECO:0007669"/>
    <property type="project" value="UniProtKB-EC"/>
</dbReference>
<dbReference type="Gene3D" id="3.40.800.20">
    <property type="entry name" value="Histone deacetylase domain"/>
    <property type="match status" value="1"/>
</dbReference>
<proteinExistence type="predicted"/>
<evidence type="ECO:0000313" key="3">
    <source>
        <dbReference type="Proteomes" id="UP000887566"/>
    </source>
</evidence>
<evidence type="ECO:0000313" key="4">
    <source>
        <dbReference type="WBParaSite" id="PSAMB.scaffold3350size18644.g21166.t1"/>
    </source>
</evidence>
<keyword evidence="3" id="KW-1185">Reference proteome</keyword>
<dbReference type="AlphaFoldDB" id="A0A914W8X0"/>
<evidence type="ECO:0000256" key="1">
    <source>
        <dbReference type="ARBA" id="ARBA00048287"/>
    </source>
</evidence>
<dbReference type="InterPro" id="IPR000286">
    <property type="entry name" value="HDACs"/>
</dbReference>
<dbReference type="InterPro" id="IPR023801">
    <property type="entry name" value="His_deacetylse_dom"/>
</dbReference>
<dbReference type="PRINTS" id="PR01270">
    <property type="entry name" value="HDASUPER"/>
</dbReference>
<evidence type="ECO:0000259" key="2">
    <source>
        <dbReference type="Pfam" id="PF00850"/>
    </source>
</evidence>
<dbReference type="GO" id="GO:0040029">
    <property type="term" value="P:epigenetic regulation of gene expression"/>
    <property type="evidence" value="ECO:0007669"/>
    <property type="project" value="TreeGrafter"/>
</dbReference>
<dbReference type="Proteomes" id="UP000887566">
    <property type="component" value="Unplaced"/>
</dbReference>
<sequence length="485" mass="54644">MSVAGFVYDERMLKHRCPYDDSVAESPNRIKIIYDRLTADELLNGCIHIPTRMATDEEIELCHPKELIESLQQLRTQTDHEEHCKGRDLLYLCSDSLEAAQLAAGGTIEAMKTVVNEKCANAFAIVRPPGHHSHGNLPQGYCIFNNVAIAAKVAVDKLGLQRVLIVDFDFHPPNGTYYSVHNDSRIVLASLHNYMHGAAWPHTEDMDYTAPGNAVHIPLNRVGFTGRDYLAAFHHIILPIAKEWNPQLILVSAGFDSALGDMGAVSQAVEAPTYGHIVSLLNKIAPGKVCAVLEGGYFPPSYTECAAMTMRGIRGQPLPAVRFQDKPLNPVMVETIWNCLVHLSVKWDCIKGHLEALQEAQRRASLPEFVPRTPTIFLGKEMRAHFDQVIARKKCRTREWMPQRSAEETAAIVAAINQYVDQYEYKTEKVIEKYEERLDELRWCQVVSSEAFIQSAQSTLMFYQRFKTYINSTDGKLLIGDRENF</sequence>
<dbReference type="PANTHER" id="PTHR10625:SF1">
    <property type="entry name" value="HISTONE DEACETYLASE DOMAIN-CONTAINING PROTEIN"/>
    <property type="match status" value="1"/>
</dbReference>
<accession>A0A914W8X0</accession>
<feature type="domain" description="Histone deacetylase" evidence="2">
    <location>
        <begin position="25"/>
        <end position="311"/>
    </location>
</feature>
<dbReference type="SUPFAM" id="SSF52768">
    <property type="entry name" value="Arginase/deacetylase"/>
    <property type="match status" value="1"/>
</dbReference>
<dbReference type="WBParaSite" id="PSAMB.scaffold3350size18644.g21166.t1">
    <property type="protein sequence ID" value="PSAMB.scaffold3350size18644.g21166.t1"/>
    <property type="gene ID" value="PSAMB.scaffold3350size18644.g21166"/>
</dbReference>
<name>A0A914W8X0_9BILA</name>
<comment type="catalytic activity">
    <reaction evidence="1">
        <text>N(6)-acetyl-L-lysyl-[histone] + H2O = L-lysyl-[histone] + acetate</text>
        <dbReference type="Rhea" id="RHEA:58196"/>
        <dbReference type="Rhea" id="RHEA-COMP:9845"/>
        <dbReference type="Rhea" id="RHEA-COMP:11338"/>
        <dbReference type="ChEBI" id="CHEBI:15377"/>
        <dbReference type="ChEBI" id="CHEBI:29969"/>
        <dbReference type="ChEBI" id="CHEBI:30089"/>
        <dbReference type="ChEBI" id="CHEBI:61930"/>
        <dbReference type="EC" id="3.5.1.98"/>
    </reaction>
</comment>
<protein>
    <submittedName>
        <fullName evidence="4">Histone deacetylase domain-containing protein</fullName>
    </submittedName>
</protein>
<dbReference type="Pfam" id="PF00850">
    <property type="entry name" value="Hist_deacetyl"/>
    <property type="match status" value="1"/>
</dbReference>
<dbReference type="PANTHER" id="PTHR10625">
    <property type="entry name" value="HISTONE DEACETYLASE HDAC1-RELATED"/>
    <property type="match status" value="1"/>
</dbReference>